<comment type="caution">
    <text evidence="1">The sequence shown here is derived from an EMBL/GenBank/DDBJ whole genome shotgun (WGS) entry which is preliminary data.</text>
</comment>
<accession>A0A329SIC0</accession>
<dbReference type="AlphaFoldDB" id="A0A329SIC0"/>
<evidence type="ECO:0000313" key="1">
    <source>
        <dbReference type="EMBL" id="RAW36527.1"/>
    </source>
</evidence>
<gene>
    <name evidence="1" type="ORF">PC110_g7182</name>
</gene>
<proteinExistence type="predicted"/>
<evidence type="ECO:0000313" key="2">
    <source>
        <dbReference type="Proteomes" id="UP000251314"/>
    </source>
</evidence>
<keyword evidence="2" id="KW-1185">Reference proteome</keyword>
<reference evidence="1 2" key="1">
    <citation type="submission" date="2018-01" db="EMBL/GenBank/DDBJ databases">
        <title>Draft genome of the strawberry crown rot pathogen Phytophthora cactorum.</title>
        <authorList>
            <person name="Armitage A.D."/>
            <person name="Lysoe E."/>
            <person name="Nellist C.F."/>
            <person name="Harrison R.J."/>
            <person name="Brurberg M.B."/>
        </authorList>
    </citation>
    <scope>NUCLEOTIDE SEQUENCE [LARGE SCALE GENOMIC DNA]</scope>
    <source>
        <strain evidence="1 2">10300</strain>
    </source>
</reference>
<sequence length="191" mass="20395">MRDGRARHRLQTSLAAAIVPSPGGTSADQRLAGCWVQALGELPAQNAAGGDSSDGTRVDGGESVEDVENVEGNADARVTVAANGVNVMVDKNWHISLGQSILEAVTVATLVDMNLSSGASTRVPDENVVHMDSAFVESLGRQQTQKTVDKDALRRPAWCAQSSSFEPYSGGYQQRTPLHRRVRSKPLLFLP</sequence>
<name>A0A329SIC0_9STRA</name>
<dbReference type="EMBL" id="MJFZ01000136">
    <property type="protein sequence ID" value="RAW36527.1"/>
    <property type="molecule type" value="Genomic_DNA"/>
</dbReference>
<dbReference type="VEuPathDB" id="FungiDB:PC110_g7182"/>
<dbReference type="Proteomes" id="UP000251314">
    <property type="component" value="Unassembled WGS sequence"/>
</dbReference>
<protein>
    <submittedName>
        <fullName evidence="1">Uncharacterized protein</fullName>
    </submittedName>
</protein>
<organism evidence="1 2">
    <name type="scientific">Phytophthora cactorum</name>
    <dbReference type="NCBI Taxonomy" id="29920"/>
    <lineage>
        <taxon>Eukaryota</taxon>
        <taxon>Sar</taxon>
        <taxon>Stramenopiles</taxon>
        <taxon>Oomycota</taxon>
        <taxon>Peronosporomycetes</taxon>
        <taxon>Peronosporales</taxon>
        <taxon>Peronosporaceae</taxon>
        <taxon>Phytophthora</taxon>
    </lineage>
</organism>